<evidence type="ECO:0000313" key="3">
    <source>
        <dbReference type="Proteomes" id="UP000836841"/>
    </source>
</evidence>
<evidence type="ECO:0000313" key="2">
    <source>
        <dbReference type="EMBL" id="CAH2047144.1"/>
    </source>
</evidence>
<reference evidence="2 3" key="1">
    <citation type="submission" date="2022-03" db="EMBL/GenBank/DDBJ databases">
        <authorList>
            <person name="Nunn A."/>
            <person name="Chopra R."/>
            <person name="Nunn A."/>
            <person name="Contreras Garrido A."/>
        </authorList>
    </citation>
    <scope>NUCLEOTIDE SEQUENCE [LARGE SCALE GENOMIC DNA]</scope>
</reference>
<feature type="region of interest" description="Disordered" evidence="1">
    <location>
        <begin position="69"/>
        <end position="100"/>
    </location>
</feature>
<gene>
    <name evidence="2" type="ORF">TAV2_LOCUS5461</name>
</gene>
<dbReference type="Proteomes" id="UP000836841">
    <property type="component" value="Chromosome 2"/>
</dbReference>
<protein>
    <submittedName>
        <fullName evidence="2">Uncharacterized protein</fullName>
    </submittedName>
</protein>
<proteinExistence type="predicted"/>
<feature type="region of interest" description="Disordered" evidence="1">
    <location>
        <begin position="130"/>
        <end position="158"/>
    </location>
</feature>
<sequence>MNSIVKSRFEQLVLDLIPRHEFLMHQSIGGKTKSRLIPKLRNFARIHYDVFCFLHVVFGDETVVVEESWQPRRGAHSRAPPADLSENESVNNNIDEREDPTQNNFLHPGDEWFEQVPIEFSPNLNETDPSLALQPSSSMHTQVKNVTRKRKRKSNPVDSTLDRIASTMEERNDILEHTSSYKSKESTNSTEECMALVVKYVRAVPDLVPMTELYWASLDLIATNDVVQGLFLALPDAEMLPFLKRQNKESRNDFFDA</sequence>
<feature type="compositionally biased region" description="Polar residues" evidence="1">
    <location>
        <begin position="130"/>
        <end position="145"/>
    </location>
</feature>
<name>A0AAU9RT46_THLAR</name>
<dbReference type="AlphaFoldDB" id="A0AAU9RT46"/>
<dbReference type="EMBL" id="OU466858">
    <property type="protein sequence ID" value="CAH2047144.1"/>
    <property type="molecule type" value="Genomic_DNA"/>
</dbReference>
<keyword evidence="3" id="KW-1185">Reference proteome</keyword>
<evidence type="ECO:0000256" key="1">
    <source>
        <dbReference type="SAM" id="MobiDB-lite"/>
    </source>
</evidence>
<accession>A0AAU9RT46</accession>
<organism evidence="2 3">
    <name type="scientific">Thlaspi arvense</name>
    <name type="common">Field penny-cress</name>
    <dbReference type="NCBI Taxonomy" id="13288"/>
    <lineage>
        <taxon>Eukaryota</taxon>
        <taxon>Viridiplantae</taxon>
        <taxon>Streptophyta</taxon>
        <taxon>Embryophyta</taxon>
        <taxon>Tracheophyta</taxon>
        <taxon>Spermatophyta</taxon>
        <taxon>Magnoliopsida</taxon>
        <taxon>eudicotyledons</taxon>
        <taxon>Gunneridae</taxon>
        <taxon>Pentapetalae</taxon>
        <taxon>rosids</taxon>
        <taxon>malvids</taxon>
        <taxon>Brassicales</taxon>
        <taxon>Brassicaceae</taxon>
        <taxon>Thlaspideae</taxon>
        <taxon>Thlaspi</taxon>
    </lineage>
</organism>